<dbReference type="Proteomes" id="UP000218418">
    <property type="component" value="Chromosome"/>
</dbReference>
<name>A0A1Z4LUX4_9CYAN</name>
<organism evidence="1 2">
    <name type="scientific">Calothrix parasitica NIES-267</name>
    <dbReference type="NCBI Taxonomy" id="1973488"/>
    <lineage>
        <taxon>Bacteria</taxon>
        <taxon>Bacillati</taxon>
        <taxon>Cyanobacteriota</taxon>
        <taxon>Cyanophyceae</taxon>
        <taxon>Nostocales</taxon>
        <taxon>Calotrichaceae</taxon>
        <taxon>Calothrix</taxon>
    </lineage>
</organism>
<evidence type="ECO:0000313" key="2">
    <source>
        <dbReference type="Proteomes" id="UP000218418"/>
    </source>
</evidence>
<gene>
    <name evidence="1" type="ORF">NIES267_43660</name>
</gene>
<keyword evidence="2" id="KW-1185">Reference proteome</keyword>
<dbReference type="AlphaFoldDB" id="A0A1Z4LUX4"/>
<evidence type="ECO:0000313" key="1">
    <source>
        <dbReference type="EMBL" id="BAY84868.1"/>
    </source>
</evidence>
<protein>
    <submittedName>
        <fullName evidence="1">Uncharacterized protein</fullName>
    </submittedName>
</protein>
<reference evidence="1 2" key="1">
    <citation type="submission" date="2017-06" db="EMBL/GenBank/DDBJ databases">
        <title>Genome sequencing of cyanobaciteial culture collection at National Institute for Environmental Studies (NIES).</title>
        <authorList>
            <person name="Hirose Y."/>
            <person name="Shimura Y."/>
            <person name="Fujisawa T."/>
            <person name="Nakamura Y."/>
            <person name="Kawachi M."/>
        </authorList>
    </citation>
    <scope>NUCLEOTIDE SEQUENCE [LARGE SCALE GENOMIC DNA]</scope>
    <source>
        <strain evidence="1 2">NIES-267</strain>
    </source>
</reference>
<accession>A0A1Z4LUX4</accession>
<proteinExistence type="predicted"/>
<sequence>MMIFVLASGYLFAVYVFLAIAKKLINKTAVTAASSQNIGDYSSDMSINTAE</sequence>
<dbReference type="EMBL" id="AP018227">
    <property type="protein sequence ID" value="BAY84868.1"/>
    <property type="molecule type" value="Genomic_DNA"/>
</dbReference>